<dbReference type="Pfam" id="PF14129">
    <property type="entry name" value="DUF4296"/>
    <property type="match status" value="1"/>
</dbReference>
<keyword evidence="4" id="KW-1185">Reference proteome</keyword>
<evidence type="ECO:0000259" key="2">
    <source>
        <dbReference type="Pfam" id="PF14129"/>
    </source>
</evidence>
<feature type="region of interest" description="Disordered" evidence="1">
    <location>
        <begin position="118"/>
        <end position="152"/>
    </location>
</feature>
<protein>
    <submittedName>
        <fullName evidence="3">DUF4296 domain-containing protein</fullName>
    </submittedName>
</protein>
<evidence type="ECO:0000256" key="1">
    <source>
        <dbReference type="SAM" id="MobiDB-lite"/>
    </source>
</evidence>
<feature type="compositionally biased region" description="Low complexity" evidence="1">
    <location>
        <begin position="135"/>
        <end position="146"/>
    </location>
</feature>
<gene>
    <name evidence="3" type="ORF">IDJ75_06410</name>
</gene>
<organism evidence="3 4">
    <name type="scientific">Mucilaginibacter rigui</name>
    <dbReference type="NCBI Taxonomy" id="534635"/>
    <lineage>
        <taxon>Bacteria</taxon>
        <taxon>Pseudomonadati</taxon>
        <taxon>Bacteroidota</taxon>
        <taxon>Sphingobacteriia</taxon>
        <taxon>Sphingobacteriales</taxon>
        <taxon>Sphingobacteriaceae</taxon>
        <taxon>Mucilaginibacter</taxon>
    </lineage>
</organism>
<name>A0ABR7X2T3_9SPHI</name>
<proteinExistence type="predicted"/>
<evidence type="ECO:0000313" key="4">
    <source>
        <dbReference type="Proteomes" id="UP000618754"/>
    </source>
</evidence>
<reference evidence="3 4" key="1">
    <citation type="submission" date="2020-09" db="EMBL/GenBank/DDBJ databases">
        <title>Novel species of Mucilaginibacter isolated from a glacier on the Tibetan Plateau.</title>
        <authorList>
            <person name="Liu Q."/>
            <person name="Xin Y.-H."/>
        </authorList>
    </citation>
    <scope>NUCLEOTIDE SEQUENCE [LARGE SCALE GENOMIC DNA]</scope>
    <source>
        <strain evidence="3 4">CGMCC 1.13878</strain>
    </source>
</reference>
<dbReference type="Proteomes" id="UP000618754">
    <property type="component" value="Unassembled WGS sequence"/>
</dbReference>
<comment type="caution">
    <text evidence="3">The sequence shown here is derived from an EMBL/GenBank/DDBJ whole genome shotgun (WGS) entry which is preliminary data.</text>
</comment>
<dbReference type="RefSeq" id="WP_191174745.1">
    <property type="nucleotide sequence ID" value="NZ_JACWMW010000001.1"/>
</dbReference>
<dbReference type="EMBL" id="JACWMW010000001">
    <property type="protein sequence ID" value="MBD1384904.1"/>
    <property type="molecule type" value="Genomic_DNA"/>
</dbReference>
<feature type="domain" description="DUF4296" evidence="2">
    <location>
        <begin position="24"/>
        <end position="108"/>
    </location>
</feature>
<dbReference type="PROSITE" id="PS51257">
    <property type="entry name" value="PROKAR_LIPOPROTEIN"/>
    <property type="match status" value="1"/>
</dbReference>
<accession>A0ABR7X2T3</accession>
<sequence>MQKYISLFFSVLLFLTACQTEDRPKGVLNEKDMISLLLDIHLTDGSVYQVPQVPDSMYKYSSQKYVALFKRHHTTDAVYKKSLKYYSKQPEKIQDIYSKIEAIIKAKVDSLNKVTAAEAAKAKPAPAGPTPVPTPKSSTPDPSLKPVLKEIK</sequence>
<evidence type="ECO:0000313" key="3">
    <source>
        <dbReference type="EMBL" id="MBD1384904.1"/>
    </source>
</evidence>
<dbReference type="InterPro" id="IPR025381">
    <property type="entry name" value="DUF4296"/>
</dbReference>